<accession>A0AAV4BNL6</accession>
<dbReference type="AlphaFoldDB" id="A0AAV4BNL6"/>
<proteinExistence type="predicted"/>
<evidence type="ECO:0000256" key="1">
    <source>
        <dbReference type="SAM" id="MobiDB-lite"/>
    </source>
</evidence>
<protein>
    <submittedName>
        <fullName evidence="2">UDP-glucuronosyltransferase 2a1-like</fullName>
    </submittedName>
</protein>
<organism evidence="2 3">
    <name type="scientific">Plakobranchus ocellatus</name>
    <dbReference type="NCBI Taxonomy" id="259542"/>
    <lineage>
        <taxon>Eukaryota</taxon>
        <taxon>Metazoa</taxon>
        <taxon>Spiralia</taxon>
        <taxon>Lophotrochozoa</taxon>
        <taxon>Mollusca</taxon>
        <taxon>Gastropoda</taxon>
        <taxon>Heterobranchia</taxon>
        <taxon>Euthyneura</taxon>
        <taxon>Panpulmonata</taxon>
        <taxon>Sacoglossa</taxon>
        <taxon>Placobranchoidea</taxon>
        <taxon>Plakobranchidae</taxon>
        <taxon>Plakobranchus</taxon>
    </lineage>
</organism>
<feature type="region of interest" description="Disordered" evidence="1">
    <location>
        <begin position="55"/>
        <end position="86"/>
    </location>
</feature>
<evidence type="ECO:0000313" key="3">
    <source>
        <dbReference type="Proteomes" id="UP000735302"/>
    </source>
</evidence>
<gene>
    <name evidence="2" type="ORF">PoB_004722300</name>
</gene>
<dbReference type="Proteomes" id="UP000735302">
    <property type="component" value="Unassembled WGS sequence"/>
</dbReference>
<name>A0AAV4BNL6_9GAST</name>
<reference evidence="2 3" key="1">
    <citation type="journal article" date="2021" name="Elife">
        <title>Chloroplast acquisition without the gene transfer in kleptoplastic sea slugs, Plakobranchus ocellatus.</title>
        <authorList>
            <person name="Maeda T."/>
            <person name="Takahashi S."/>
            <person name="Yoshida T."/>
            <person name="Shimamura S."/>
            <person name="Takaki Y."/>
            <person name="Nagai Y."/>
            <person name="Toyoda A."/>
            <person name="Suzuki Y."/>
            <person name="Arimoto A."/>
            <person name="Ishii H."/>
            <person name="Satoh N."/>
            <person name="Nishiyama T."/>
            <person name="Hasebe M."/>
            <person name="Maruyama T."/>
            <person name="Minagawa J."/>
            <person name="Obokata J."/>
            <person name="Shigenobu S."/>
        </authorList>
    </citation>
    <scope>NUCLEOTIDE SEQUENCE [LARGE SCALE GENOMIC DNA]</scope>
</reference>
<evidence type="ECO:0000313" key="2">
    <source>
        <dbReference type="EMBL" id="GFO20718.1"/>
    </source>
</evidence>
<dbReference type="EMBL" id="BLXT01005191">
    <property type="protein sequence ID" value="GFO20718.1"/>
    <property type="molecule type" value="Genomic_DNA"/>
</dbReference>
<feature type="compositionally biased region" description="Polar residues" evidence="1">
    <location>
        <begin position="75"/>
        <end position="86"/>
    </location>
</feature>
<comment type="caution">
    <text evidence="2">The sequence shown here is derived from an EMBL/GenBank/DDBJ whole genome shotgun (WGS) entry which is preliminary data.</text>
</comment>
<sequence length="117" mass="13201">MQGTIPGGRRRGRQRKRWDDNIKEWTGLELRDTLRRAEHREGWSSLVKRTVTVAPRATRKGRGKDPQQIHPSYMISGSVTSSGSNPRRTGACMFQGKFSVLCNTNAPNCITSETRKS</sequence>
<keyword evidence="3" id="KW-1185">Reference proteome</keyword>